<dbReference type="EMBL" id="OCNJ01000017">
    <property type="protein sequence ID" value="SOE01266.1"/>
    <property type="molecule type" value="Genomic_DNA"/>
</dbReference>
<dbReference type="InterPro" id="IPR003594">
    <property type="entry name" value="HATPase_dom"/>
</dbReference>
<dbReference type="Gene3D" id="3.40.50.2300">
    <property type="match status" value="1"/>
</dbReference>
<feature type="domain" description="PAS" evidence="13">
    <location>
        <begin position="795"/>
        <end position="840"/>
    </location>
</feature>
<dbReference type="PROSITE" id="PS50113">
    <property type="entry name" value="PAC"/>
    <property type="match status" value="2"/>
</dbReference>
<dbReference type="GO" id="GO:0005524">
    <property type="term" value="F:ATP binding"/>
    <property type="evidence" value="ECO:0007669"/>
    <property type="project" value="UniProtKB-KW"/>
</dbReference>
<dbReference type="PROSITE" id="PS50109">
    <property type="entry name" value="HIS_KIN"/>
    <property type="match status" value="1"/>
</dbReference>
<feature type="compositionally biased region" description="Pro residues" evidence="10">
    <location>
        <begin position="168"/>
        <end position="183"/>
    </location>
</feature>
<dbReference type="PRINTS" id="PR00344">
    <property type="entry name" value="BCTRLSENSOR"/>
</dbReference>
<feature type="domain" description="PAS" evidence="13">
    <location>
        <begin position="675"/>
        <end position="745"/>
    </location>
</feature>
<dbReference type="InterPro" id="IPR036890">
    <property type="entry name" value="HATPase_C_sf"/>
</dbReference>
<keyword evidence="5" id="KW-0547">Nucleotide-binding</keyword>
<dbReference type="InterPro" id="IPR013656">
    <property type="entry name" value="PAS_4"/>
</dbReference>
<evidence type="ECO:0000256" key="5">
    <source>
        <dbReference type="ARBA" id="ARBA00022741"/>
    </source>
</evidence>
<dbReference type="InterPro" id="IPR011006">
    <property type="entry name" value="CheY-like_superfamily"/>
</dbReference>
<evidence type="ECO:0000256" key="2">
    <source>
        <dbReference type="ARBA" id="ARBA00012438"/>
    </source>
</evidence>
<dbReference type="InterPro" id="IPR000700">
    <property type="entry name" value="PAS-assoc_C"/>
</dbReference>
<accession>A0A286H1D4</accession>
<keyword evidence="3 9" id="KW-0597">Phosphoprotein</keyword>
<evidence type="ECO:0000256" key="3">
    <source>
        <dbReference type="ARBA" id="ARBA00022553"/>
    </source>
</evidence>
<feature type="modified residue" description="4-aspartylphosphate" evidence="9">
    <location>
        <position position="1233"/>
    </location>
</feature>
<dbReference type="SMART" id="SM00448">
    <property type="entry name" value="REC"/>
    <property type="match status" value="1"/>
</dbReference>
<keyword evidence="8" id="KW-0902">Two-component regulatory system</keyword>
<dbReference type="Gene3D" id="3.30.450.20">
    <property type="entry name" value="PAS domain"/>
    <property type="match status" value="6"/>
</dbReference>
<keyword evidence="6" id="KW-0418">Kinase</keyword>
<dbReference type="SMART" id="SM00091">
    <property type="entry name" value="PAS"/>
    <property type="match status" value="7"/>
</dbReference>
<dbReference type="InterPro" id="IPR000014">
    <property type="entry name" value="PAS"/>
</dbReference>
<dbReference type="SMART" id="SM00387">
    <property type="entry name" value="HATPase_c"/>
    <property type="match status" value="1"/>
</dbReference>
<evidence type="ECO:0000256" key="10">
    <source>
        <dbReference type="SAM" id="MobiDB-lite"/>
    </source>
</evidence>
<evidence type="ECO:0000256" key="4">
    <source>
        <dbReference type="ARBA" id="ARBA00022679"/>
    </source>
</evidence>
<organism evidence="15 16">
    <name type="scientific">Caenispirillum bisanense</name>
    <dbReference type="NCBI Taxonomy" id="414052"/>
    <lineage>
        <taxon>Bacteria</taxon>
        <taxon>Pseudomonadati</taxon>
        <taxon>Pseudomonadota</taxon>
        <taxon>Alphaproteobacteria</taxon>
        <taxon>Rhodospirillales</taxon>
        <taxon>Novispirillaceae</taxon>
        <taxon>Caenispirillum</taxon>
    </lineage>
</organism>
<dbReference type="Gene3D" id="1.10.287.130">
    <property type="match status" value="1"/>
</dbReference>
<feature type="compositionally biased region" description="Low complexity" evidence="10">
    <location>
        <begin position="131"/>
        <end position="144"/>
    </location>
</feature>
<dbReference type="OrthoDB" id="9789238at2"/>
<dbReference type="PROSITE" id="PS50112">
    <property type="entry name" value="PAS"/>
    <property type="match status" value="2"/>
</dbReference>
<dbReference type="SUPFAM" id="SSF52172">
    <property type="entry name" value="CheY-like"/>
    <property type="match status" value="1"/>
</dbReference>
<dbReference type="Proteomes" id="UP000219621">
    <property type="component" value="Unassembled WGS sequence"/>
</dbReference>
<feature type="domain" description="Histidine kinase" evidence="11">
    <location>
        <begin position="923"/>
        <end position="1142"/>
    </location>
</feature>
<keyword evidence="4" id="KW-0808">Transferase</keyword>
<dbReference type="SUPFAM" id="SSF55785">
    <property type="entry name" value="PYP-like sensor domain (PAS domain)"/>
    <property type="match status" value="6"/>
</dbReference>
<keyword evidence="7" id="KW-0067">ATP-binding</keyword>
<evidence type="ECO:0000256" key="8">
    <source>
        <dbReference type="ARBA" id="ARBA00023012"/>
    </source>
</evidence>
<dbReference type="NCBIfam" id="TIGR00229">
    <property type="entry name" value="sensory_box"/>
    <property type="match status" value="2"/>
</dbReference>
<feature type="compositionally biased region" description="Low complexity" evidence="10">
    <location>
        <begin position="152"/>
        <end position="167"/>
    </location>
</feature>
<dbReference type="Gene3D" id="3.30.565.10">
    <property type="entry name" value="Histidine kinase-like ATPase, C-terminal domain"/>
    <property type="match status" value="1"/>
</dbReference>
<evidence type="ECO:0000259" key="12">
    <source>
        <dbReference type="PROSITE" id="PS50110"/>
    </source>
</evidence>
<dbReference type="InterPro" id="IPR005467">
    <property type="entry name" value="His_kinase_dom"/>
</dbReference>
<proteinExistence type="predicted"/>
<dbReference type="CDD" id="cd00082">
    <property type="entry name" value="HisKA"/>
    <property type="match status" value="1"/>
</dbReference>
<evidence type="ECO:0000256" key="6">
    <source>
        <dbReference type="ARBA" id="ARBA00022777"/>
    </source>
</evidence>
<feature type="domain" description="Response regulatory" evidence="12">
    <location>
        <begin position="1184"/>
        <end position="1295"/>
    </location>
</feature>
<dbReference type="Pfam" id="PF08448">
    <property type="entry name" value="PAS_4"/>
    <property type="match status" value="2"/>
</dbReference>
<evidence type="ECO:0000313" key="16">
    <source>
        <dbReference type="Proteomes" id="UP000219621"/>
    </source>
</evidence>
<dbReference type="SUPFAM" id="SSF55874">
    <property type="entry name" value="ATPase domain of HSP90 chaperone/DNA topoisomerase II/histidine kinase"/>
    <property type="match status" value="1"/>
</dbReference>
<comment type="catalytic activity">
    <reaction evidence="1">
        <text>ATP + protein L-histidine = ADP + protein N-phospho-L-histidine.</text>
        <dbReference type="EC" id="2.7.13.3"/>
    </reaction>
</comment>
<dbReference type="Pfam" id="PF00072">
    <property type="entry name" value="Response_reg"/>
    <property type="match status" value="1"/>
</dbReference>
<evidence type="ECO:0000259" key="14">
    <source>
        <dbReference type="PROSITE" id="PS50113"/>
    </source>
</evidence>
<dbReference type="CDD" id="cd00075">
    <property type="entry name" value="HATPase"/>
    <property type="match status" value="1"/>
</dbReference>
<dbReference type="InterPro" id="IPR036097">
    <property type="entry name" value="HisK_dim/P_sf"/>
</dbReference>
<dbReference type="SMART" id="SM00388">
    <property type="entry name" value="HisKA"/>
    <property type="match status" value="1"/>
</dbReference>
<evidence type="ECO:0000259" key="11">
    <source>
        <dbReference type="PROSITE" id="PS50109"/>
    </source>
</evidence>
<feature type="compositionally biased region" description="Pro residues" evidence="10">
    <location>
        <begin position="1150"/>
        <end position="1164"/>
    </location>
</feature>
<feature type="domain" description="PAC" evidence="14">
    <location>
        <begin position="384"/>
        <end position="436"/>
    </location>
</feature>
<evidence type="ECO:0000256" key="9">
    <source>
        <dbReference type="PROSITE-ProRule" id="PRU00169"/>
    </source>
</evidence>
<dbReference type="GO" id="GO:0000155">
    <property type="term" value="F:phosphorelay sensor kinase activity"/>
    <property type="evidence" value="ECO:0007669"/>
    <property type="project" value="InterPro"/>
</dbReference>
<dbReference type="InterPro" id="IPR001789">
    <property type="entry name" value="Sig_transdc_resp-reg_receiver"/>
</dbReference>
<evidence type="ECO:0000256" key="1">
    <source>
        <dbReference type="ARBA" id="ARBA00000085"/>
    </source>
</evidence>
<dbReference type="InterPro" id="IPR003661">
    <property type="entry name" value="HisK_dim/P_dom"/>
</dbReference>
<dbReference type="SUPFAM" id="SSF47384">
    <property type="entry name" value="Homodimeric domain of signal transducing histidine kinase"/>
    <property type="match status" value="1"/>
</dbReference>
<name>A0A286H1D4_9PROT</name>
<keyword evidence="16" id="KW-1185">Reference proteome</keyword>
<dbReference type="EC" id="2.7.13.3" evidence="2"/>
<dbReference type="Pfam" id="PF13426">
    <property type="entry name" value="PAS_9"/>
    <property type="match status" value="1"/>
</dbReference>
<feature type="domain" description="PAC" evidence="14">
    <location>
        <begin position="749"/>
        <end position="801"/>
    </location>
</feature>
<dbReference type="Pfam" id="PF00512">
    <property type="entry name" value="HisKA"/>
    <property type="match status" value="1"/>
</dbReference>
<gene>
    <name evidence="15" type="ORF">SAMN05421508_11730</name>
</gene>
<feature type="region of interest" description="Disordered" evidence="10">
    <location>
        <begin position="1143"/>
        <end position="1178"/>
    </location>
</feature>
<dbReference type="PANTHER" id="PTHR43065">
    <property type="entry name" value="SENSOR HISTIDINE KINASE"/>
    <property type="match status" value="1"/>
</dbReference>
<dbReference type="Pfam" id="PF02518">
    <property type="entry name" value="HATPase_c"/>
    <property type="match status" value="1"/>
</dbReference>
<sequence>MATLSWPTGAVPDRAPADAAPEAFALIDGRGSIVGASEGFSACLGHPVGAAALVGRSIDALLSDVLARPDAIEVGVWLQEVRGSAGEGRLHRTAPLRLYGAAGQGLVLTGQCAAGARIFLRVERVAVPDHAAPPDAATAEPPTRAQEHTEAEAGGEPGAPSAAAAVGAPPPTAPPPAPEPGRVPPLGAVLDGLSDTVFVTDRSGHLLIANEASRDFFSRPVRTLVGLRAADLVPRELGAALSEADIVVRETGQPMRFTRALNVALGHWRDYEILKAPLRTVDGLLVGVVTTARDITVQDSQIRQGLEQARLLDALLTHIPYFVFWKDRDLVYQGCSQNFADIFAAGSRSGVIGGTDRDVLPLGAEAETFRRGDTAVMTTGTPLLDVHRIVHRPDGRPMHLVVSTVALRDRSGAVTGVLSVARDVTAARRTEAERDRLSRIMQALLQLPVVIFQTDDTGTITERLGSEVCGDPDVVGKDVFRLLPGAAGPLRDALTQRRTVRFEVADDRRGWALDMVFGPDRPGGRGYLGVGLDVTERRRAERALRERDRLLRSIIATIPVVISAVDRDGVIVLSEGRALALLGRQPGKGVGTAADVVWADHPEVVEALERARRGEDVVLDLDLGEAALQMHLLPMADDEDDALGPPHDRRRPRPALLLAVDITERRRAERLLERSEDTFRSAFIYASHGMALADCGGRLLRVNPTLAEITGYDEAALLAASLGDLADSQDASLLRDHFGALTEGRRAGGLIEVRLRRRDGLMVWAQLAGAVVRDADGVPRQVIVHVQDVTDRRRAEARFRAMFEKATIGLALLDAEGCIVTANDALCRILGDDKSALLGRRAEDLVPVPALGTWRSWREVVGGRKLGEPPPPWLRIGRHAFADGRAEDATSILMVEDSSEVRALEDQLAHLSKLTALGEMAASLAHEINQPLNTARLVAEAILEDLRHDKEAVRVRKAFETIHGQTQRIAEIIHHVRQFGRRDGDKPRPFDPVAVARTVVKLYRHEARKARVALDVQMPRTGPLILGHTVRFEQMLINLLSNALDAVRARHAEGGQGRIGLTVRLEAETRTVVLAVVDNGGGIPTTVRERIFEPFFTTKPADKGTGLGLAICLTIAAEMNGRIDVLNPPDGARIEVRLPVPETPQKPALPLAPPFPPHHPPVAAPAPARGRSPRPRGKPLAGLSVLVVDDETQALHAVARSLRSHGVHVVTARNGRDAFVLFQEHQPDAVVTDLTMPEGSGEELVERIAEAAPGQPVVVMTGRPVGPEPWRAHVAEVLSKPVGLSQLRQVLKDLLRP</sequence>
<dbReference type="Pfam" id="PF13188">
    <property type="entry name" value="PAS_8"/>
    <property type="match status" value="1"/>
</dbReference>
<feature type="region of interest" description="Disordered" evidence="10">
    <location>
        <begin position="131"/>
        <end position="186"/>
    </location>
</feature>
<protein>
    <recommendedName>
        <fullName evidence="2">histidine kinase</fullName>
        <ecNumber evidence="2">2.7.13.3</ecNumber>
    </recommendedName>
</protein>
<dbReference type="CDD" id="cd00156">
    <property type="entry name" value="REC"/>
    <property type="match status" value="1"/>
</dbReference>
<evidence type="ECO:0000313" key="15">
    <source>
        <dbReference type="EMBL" id="SOE01266.1"/>
    </source>
</evidence>
<dbReference type="SMART" id="SM00086">
    <property type="entry name" value="PAC"/>
    <property type="match status" value="3"/>
</dbReference>
<dbReference type="InterPro" id="IPR001610">
    <property type="entry name" value="PAC"/>
</dbReference>
<evidence type="ECO:0000256" key="7">
    <source>
        <dbReference type="ARBA" id="ARBA00022840"/>
    </source>
</evidence>
<dbReference type="PANTHER" id="PTHR43065:SF46">
    <property type="entry name" value="C4-DICARBOXYLATE TRANSPORT SENSOR PROTEIN DCTB"/>
    <property type="match status" value="1"/>
</dbReference>
<dbReference type="InterPro" id="IPR004358">
    <property type="entry name" value="Sig_transdc_His_kin-like_C"/>
</dbReference>
<dbReference type="RefSeq" id="WP_097281575.1">
    <property type="nucleotide sequence ID" value="NZ_OCNJ01000017.1"/>
</dbReference>
<dbReference type="CDD" id="cd00130">
    <property type="entry name" value="PAS"/>
    <property type="match status" value="2"/>
</dbReference>
<reference evidence="16" key="1">
    <citation type="submission" date="2017-09" db="EMBL/GenBank/DDBJ databases">
        <authorList>
            <person name="Varghese N."/>
            <person name="Submissions S."/>
        </authorList>
    </citation>
    <scope>NUCLEOTIDE SEQUENCE [LARGE SCALE GENOMIC DNA]</scope>
    <source>
        <strain evidence="16">USBA 140</strain>
    </source>
</reference>
<dbReference type="PROSITE" id="PS50110">
    <property type="entry name" value="RESPONSE_REGULATORY"/>
    <property type="match status" value="1"/>
</dbReference>
<dbReference type="InterPro" id="IPR035965">
    <property type="entry name" value="PAS-like_dom_sf"/>
</dbReference>
<evidence type="ECO:0000259" key="13">
    <source>
        <dbReference type="PROSITE" id="PS50112"/>
    </source>
</evidence>